<sequence length="87" mass="8749">MVGGSPLDRVDAPHRGVVGGVGGQAVDGFGRNGDQLAGLEPPHCGVDLGVQPGVELSTHQNGSRPSAAQARRALSLASCRVAAVKVR</sequence>
<accession>A0A1J5Q0J9</accession>
<protein>
    <submittedName>
        <fullName evidence="1">Uncharacterized protein</fullName>
    </submittedName>
</protein>
<organism evidence="1">
    <name type="scientific">mine drainage metagenome</name>
    <dbReference type="NCBI Taxonomy" id="410659"/>
    <lineage>
        <taxon>unclassified sequences</taxon>
        <taxon>metagenomes</taxon>
        <taxon>ecological metagenomes</taxon>
    </lineage>
</organism>
<dbReference type="EMBL" id="MLJW01001770">
    <property type="protein sequence ID" value="OIQ76800.1"/>
    <property type="molecule type" value="Genomic_DNA"/>
</dbReference>
<gene>
    <name evidence="1" type="ORF">GALL_415190</name>
</gene>
<comment type="caution">
    <text evidence="1">The sequence shown here is derived from an EMBL/GenBank/DDBJ whole genome shotgun (WGS) entry which is preliminary data.</text>
</comment>
<proteinExistence type="predicted"/>
<dbReference type="AlphaFoldDB" id="A0A1J5Q0J9"/>
<reference evidence="1" key="1">
    <citation type="submission" date="2016-10" db="EMBL/GenBank/DDBJ databases">
        <title>Sequence of Gallionella enrichment culture.</title>
        <authorList>
            <person name="Poehlein A."/>
            <person name="Muehling M."/>
            <person name="Daniel R."/>
        </authorList>
    </citation>
    <scope>NUCLEOTIDE SEQUENCE</scope>
</reference>
<name>A0A1J5Q0J9_9ZZZZ</name>
<evidence type="ECO:0000313" key="1">
    <source>
        <dbReference type="EMBL" id="OIQ76800.1"/>
    </source>
</evidence>